<protein>
    <recommendedName>
        <fullName evidence="1">SPX domain-containing protein</fullName>
    </recommendedName>
</protein>
<accession>V4CQP1</accession>
<dbReference type="CTD" id="20253128"/>
<evidence type="ECO:0000313" key="3">
    <source>
        <dbReference type="Proteomes" id="UP000030746"/>
    </source>
</evidence>
<gene>
    <name evidence="2" type="ORF">LOTGIDRAFT_96895</name>
</gene>
<dbReference type="RefSeq" id="XP_009044294.1">
    <property type="nucleotide sequence ID" value="XM_009046046.1"/>
</dbReference>
<dbReference type="Proteomes" id="UP000030746">
    <property type="component" value="Unassembled WGS sequence"/>
</dbReference>
<dbReference type="GO" id="GO:0005886">
    <property type="term" value="C:plasma membrane"/>
    <property type="evidence" value="ECO:0007669"/>
    <property type="project" value="TreeGrafter"/>
</dbReference>
<proteinExistence type="predicted"/>
<dbReference type="GO" id="GO:0006817">
    <property type="term" value="P:phosphate ion transport"/>
    <property type="evidence" value="ECO:0007669"/>
    <property type="project" value="TreeGrafter"/>
</dbReference>
<sequence>MKFAEHLGAHITPEWRKQYIQYEVMKTMLYEAQEQAPSPEVTDNSTIQRFFARFDEKFFQFCDAELSKINTFFLEKLSEANRKYANLKAELNVYME</sequence>
<dbReference type="STRING" id="225164.V4CQP1"/>
<name>V4CQP1_LOTGI</name>
<dbReference type="PANTHER" id="PTHR10783:SF103">
    <property type="entry name" value="SOLUTE CARRIER FAMILY 53 MEMBER 1"/>
    <property type="match status" value="1"/>
</dbReference>
<dbReference type="GO" id="GO:0000822">
    <property type="term" value="F:inositol hexakisphosphate binding"/>
    <property type="evidence" value="ECO:0007669"/>
    <property type="project" value="TreeGrafter"/>
</dbReference>
<dbReference type="GeneID" id="20253128"/>
<reference evidence="2 3" key="1">
    <citation type="journal article" date="2013" name="Nature">
        <title>Insights into bilaterian evolution from three spiralian genomes.</title>
        <authorList>
            <person name="Simakov O."/>
            <person name="Marletaz F."/>
            <person name="Cho S.J."/>
            <person name="Edsinger-Gonzales E."/>
            <person name="Havlak P."/>
            <person name="Hellsten U."/>
            <person name="Kuo D.H."/>
            <person name="Larsson T."/>
            <person name="Lv J."/>
            <person name="Arendt D."/>
            <person name="Savage R."/>
            <person name="Osoegawa K."/>
            <person name="de Jong P."/>
            <person name="Grimwood J."/>
            <person name="Chapman J.A."/>
            <person name="Shapiro H."/>
            <person name="Aerts A."/>
            <person name="Otillar R.P."/>
            <person name="Terry A.Y."/>
            <person name="Boore J.L."/>
            <person name="Grigoriev I.V."/>
            <person name="Lindberg D.R."/>
            <person name="Seaver E.C."/>
            <person name="Weisblat D.A."/>
            <person name="Putnam N.H."/>
            <person name="Rokhsar D.S."/>
        </authorList>
    </citation>
    <scope>NUCLEOTIDE SEQUENCE [LARGE SCALE GENOMIC DNA]</scope>
</reference>
<feature type="non-terminal residue" evidence="2">
    <location>
        <position position="96"/>
    </location>
</feature>
<feature type="domain" description="SPX" evidence="1">
    <location>
        <begin position="1"/>
        <end position="96"/>
    </location>
</feature>
<dbReference type="GO" id="GO:0005794">
    <property type="term" value="C:Golgi apparatus"/>
    <property type="evidence" value="ECO:0007669"/>
    <property type="project" value="TreeGrafter"/>
</dbReference>
<evidence type="ECO:0000259" key="1">
    <source>
        <dbReference type="PROSITE" id="PS51382"/>
    </source>
</evidence>
<dbReference type="AlphaFoldDB" id="V4CQP1"/>
<dbReference type="HOGENOM" id="CLU_161554_0_0_1"/>
<dbReference type="KEGG" id="lgi:LOTGIDRAFT_96895"/>
<dbReference type="GO" id="GO:0016036">
    <property type="term" value="P:cellular response to phosphate starvation"/>
    <property type="evidence" value="ECO:0007669"/>
    <property type="project" value="TreeGrafter"/>
</dbReference>
<organism evidence="2 3">
    <name type="scientific">Lottia gigantea</name>
    <name type="common">Giant owl limpet</name>
    <dbReference type="NCBI Taxonomy" id="225164"/>
    <lineage>
        <taxon>Eukaryota</taxon>
        <taxon>Metazoa</taxon>
        <taxon>Spiralia</taxon>
        <taxon>Lophotrochozoa</taxon>
        <taxon>Mollusca</taxon>
        <taxon>Gastropoda</taxon>
        <taxon>Patellogastropoda</taxon>
        <taxon>Lottioidea</taxon>
        <taxon>Lottiidae</taxon>
        <taxon>Lottia</taxon>
    </lineage>
</organism>
<dbReference type="InterPro" id="IPR004331">
    <property type="entry name" value="SPX_dom"/>
</dbReference>
<dbReference type="Pfam" id="PF03105">
    <property type="entry name" value="SPX"/>
    <property type="match status" value="2"/>
</dbReference>
<dbReference type="EMBL" id="KB199651">
    <property type="protein sequence ID" value="ESP04785.1"/>
    <property type="molecule type" value="Genomic_DNA"/>
</dbReference>
<dbReference type="PANTHER" id="PTHR10783">
    <property type="entry name" value="XENOTROPIC AND POLYTROPIC RETROVIRUS RECEPTOR 1-RELATED"/>
    <property type="match status" value="1"/>
</dbReference>
<evidence type="ECO:0000313" key="2">
    <source>
        <dbReference type="EMBL" id="ESP04785.1"/>
    </source>
</evidence>
<dbReference type="PROSITE" id="PS51382">
    <property type="entry name" value="SPX"/>
    <property type="match status" value="1"/>
</dbReference>
<dbReference type="OrthoDB" id="9970435at2759"/>
<keyword evidence="3" id="KW-1185">Reference proteome</keyword>
<dbReference type="OMA" id="CDKELAM"/>